<accession>A0AAE8BXZ9</accession>
<dbReference type="Proteomes" id="UP000828171">
    <property type="component" value="Segment"/>
</dbReference>
<keyword evidence="2" id="KW-1185">Reference proteome</keyword>
<name>A0AAE8BXZ9_9CAUD</name>
<protein>
    <submittedName>
        <fullName evidence="1">Uncharacterized protein</fullName>
    </submittedName>
</protein>
<sequence>MADYGWQIFKPDGTLNADDSVIMSRRLGYYDIPLTTDGNWNTTINNVPFNGGTPFAHVEMITGFTVPNNVQYSYWMPIFPNVECGSNYVRIWYTPNMFAYFQDDVGTGIFYGGMMRVHYGVYNK</sequence>
<organism evidence="1 2">
    <name type="scientific">Klebsiella phage vB_KpnS-VAC2</name>
    <dbReference type="NCBI Taxonomy" id="2864369"/>
    <lineage>
        <taxon>Viruses</taxon>
        <taxon>Duplodnaviria</taxon>
        <taxon>Heunggongvirae</taxon>
        <taxon>Uroviricota</taxon>
        <taxon>Caudoviricetes</taxon>
        <taxon>Drexlerviridae</taxon>
        <taxon>Webervirus</taxon>
        <taxon>Webervirus VAC2</taxon>
    </lineage>
</organism>
<evidence type="ECO:0000313" key="2">
    <source>
        <dbReference type="Proteomes" id="UP000828171"/>
    </source>
</evidence>
<evidence type="ECO:0000313" key="1">
    <source>
        <dbReference type="EMBL" id="QZE50401.1"/>
    </source>
</evidence>
<proteinExistence type="predicted"/>
<dbReference type="EMBL" id="MZ428221">
    <property type="protein sequence ID" value="QZE50401.1"/>
    <property type="molecule type" value="Genomic_DNA"/>
</dbReference>
<reference evidence="1" key="1">
    <citation type="submission" date="2021-06" db="EMBL/GenBank/DDBJ databases">
        <title>PemIK (PemK/PemI) type II TA system from Klebsiella pneumoniae clinical strains inhibits lytic phage.</title>
        <authorList>
            <person name="Bleriot I.I."/>
            <person name="Blasco L.L."/>
            <person name="Pacios O.O."/>
            <person name="Fernandez-Garcia L.L."/>
            <person name="Ambroa A.A."/>
            <person name="Lopez M.M."/>
            <person name="Gonzalez-Bardanca M.M."/>
            <person name="Fernandez Cuenca F.F."/>
            <person name="Oteo J.J."/>
            <person name="Pascual A.A."/>
            <person name="Martinez-Martinez L.L."/>
            <person name="Domingo-Calap P.P."/>
            <person name="Wood T.K.T.K."/>
            <person name="Tomas M.M."/>
        </authorList>
    </citation>
    <scope>NUCLEOTIDE SEQUENCE</scope>
</reference>